<comment type="caution">
    <text evidence="2">The sequence shown here is derived from an EMBL/GenBank/DDBJ whole genome shotgun (WGS) entry which is preliminary data.</text>
</comment>
<dbReference type="Pfam" id="PF19810">
    <property type="entry name" value="HFX_2341_N"/>
    <property type="match status" value="1"/>
</dbReference>
<dbReference type="InterPro" id="IPR046260">
    <property type="entry name" value="HFX_2341-like_N"/>
</dbReference>
<reference evidence="2" key="1">
    <citation type="journal article" date="2015" name="Nature">
        <title>Complex archaea that bridge the gap between prokaryotes and eukaryotes.</title>
        <authorList>
            <person name="Spang A."/>
            <person name="Saw J.H."/>
            <person name="Jorgensen S.L."/>
            <person name="Zaremba-Niedzwiedzka K."/>
            <person name="Martijn J."/>
            <person name="Lind A.E."/>
            <person name="van Eijk R."/>
            <person name="Schleper C."/>
            <person name="Guy L."/>
            <person name="Ettema T.J."/>
        </authorList>
    </citation>
    <scope>NUCLEOTIDE SEQUENCE</scope>
</reference>
<dbReference type="EMBL" id="LAZR01016365">
    <property type="protein sequence ID" value="KKM04837.1"/>
    <property type="molecule type" value="Genomic_DNA"/>
</dbReference>
<feature type="domain" description="HFX-2341-like N-terminal" evidence="1">
    <location>
        <begin position="5"/>
        <end position="140"/>
    </location>
</feature>
<protein>
    <recommendedName>
        <fullName evidence="1">HFX-2341-like N-terminal domain-containing protein</fullName>
    </recommendedName>
</protein>
<organism evidence="2">
    <name type="scientific">marine sediment metagenome</name>
    <dbReference type="NCBI Taxonomy" id="412755"/>
    <lineage>
        <taxon>unclassified sequences</taxon>
        <taxon>metagenomes</taxon>
        <taxon>ecological metagenomes</taxon>
    </lineage>
</organism>
<name>A0A0F9HNM7_9ZZZZ</name>
<sequence length="275" mass="32116">MTRTVQICPVGFEFDRVIEGVKQHSCNIIYLLKSVKPTKKESHPNKKLIEIADTFVEKLKKHFLNTKICEPIVKETNVITLEKTVEELCKIIKNEVEIEKTEEIWINISTSTKLFASASMYVGAFYPKIIKLFYLDARHYTVNLLLEDIDKEIITKKFQDFGISYKKDENSYKSITVPTYTMVALKDYKKIIITTLKKMIDKTGQETVSFMNLLRELGEKENDKKIKVRYGHHIAFLKKRNWVFEKNEGRQNYYGLTPGGRILSIIHTYLKEEAT</sequence>
<accession>A0A0F9HNM7</accession>
<evidence type="ECO:0000259" key="1">
    <source>
        <dbReference type="Pfam" id="PF19810"/>
    </source>
</evidence>
<dbReference type="AlphaFoldDB" id="A0A0F9HNM7"/>
<evidence type="ECO:0000313" key="2">
    <source>
        <dbReference type="EMBL" id="KKM04837.1"/>
    </source>
</evidence>
<gene>
    <name evidence="2" type="ORF">LCGC14_1760210</name>
</gene>
<proteinExistence type="predicted"/>